<evidence type="ECO:0000313" key="1">
    <source>
        <dbReference type="EMBL" id="AEG73482.1"/>
    </source>
</evidence>
<dbReference type="Proteomes" id="UP000007952">
    <property type="component" value="Chromosome"/>
</dbReference>
<reference key="2">
    <citation type="submission" date="2011-05" db="EMBL/GenBank/DDBJ databases">
        <title>The Genome of Mycoplasma haemofelis Strain Ohio2, a pathogenic hemoplasma of the cat.</title>
        <authorList>
            <person name="Santos A.P."/>
            <person name="Guimaraes A.M.S."/>
            <person name="SanMiguel P.J."/>
            <person name="Martin S.W."/>
            <person name="Messick J.B."/>
        </authorList>
    </citation>
    <scope>NUCLEOTIDE SEQUENCE</scope>
    <source>
        <strain>Ohio2</strain>
    </source>
</reference>
<dbReference type="BioCyc" id="MHAE859194:G1GR7-1237-MONOMER"/>
<dbReference type="KEGG" id="mhf:MHF_1246"/>
<proteinExistence type="predicted"/>
<protein>
    <submittedName>
        <fullName evidence="1">Uncharacterized protein</fullName>
    </submittedName>
</protein>
<dbReference type="STRING" id="859194.MHF_1246"/>
<gene>
    <name evidence="1" type="ordered locus">MHF_1246</name>
</gene>
<dbReference type="HOGENOM" id="CLU_149302_0_0_14"/>
<accession>F6FFR4</accession>
<reference evidence="1 2" key="1">
    <citation type="journal article" date="2011" name="J. Bacteriol.">
        <title>Complete genome sequences of two hemotropic Mycoplasmas, Mycoplasma haemofelis strain Ohio2 and Mycoplasma suis strain Illinois.</title>
        <authorList>
            <person name="Messick J.B."/>
            <person name="Santos A.P."/>
            <person name="Guimaraes A.M."/>
        </authorList>
    </citation>
    <scope>NUCLEOTIDE SEQUENCE [LARGE SCALE GENOMIC DNA]</scope>
    <source>
        <strain evidence="1 2">Ohio2</strain>
    </source>
</reference>
<sequence length="151" mass="16530">MPNPAATKALLGLLGATAAGGTTFAGYKILNKEQKKEEAPTTKEIQKVSVAELLKKDKTKQLLVRTGKNGQDAEWKAAWSNYKTKNTSHVENGSDPLKIANWSTEKSREEAPEDFLNKCDAESKKEVVDTNDPIYVNVSTWCTKAVTTSKA</sequence>
<organism evidence="1 2">
    <name type="scientific">Mycoplasma haemofelis (strain Ohio2)</name>
    <dbReference type="NCBI Taxonomy" id="859194"/>
    <lineage>
        <taxon>Bacteria</taxon>
        <taxon>Bacillati</taxon>
        <taxon>Mycoplasmatota</taxon>
        <taxon>Mollicutes</taxon>
        <taxon>Mycoplasmataceae</taxon>
        <taxon>Mycoplasma</taxon>
    </lineage>
</organism>
<dbReference type="AlphaFoldDB" id="F6FFR4"/>
<evidence type="ECO:0000313" key="2">
    <source>
        <dbReference type="Proteomes" id="UP000007952"/>
    </source>
</evidence>
<dbReference type="EMBL" id="CP002808">
    <property type="protein sequence ID" value="AEG73482.1"/>
    <property type="molecule type" value="Genomic_DNA"/>
</dbReference>
<name>F6FFR4_MYCHI</name>